<dbReference type="Proteomes" id="UP000276133">
    <property type="component" value="Unassembled WGS sequence"/>
</dbReference>
<dbReference type="EMBL" id="REGN01005885">
    <property type="protein sequence ID" value="RNA11687.1"/>
    <property type="molecule type" value="Genomic_DNA"/>
</dbReference>
<accession>A0A3M7QJQ9</accession>
<dbReference type="AlphaFoldDB" id="A0A3M7QJQ9"/>
<comment type="caution">
    <text evidence="1">The sequence shown here is derived from an EMBL/GenBank/DDBJ whole genome shotgun (WGS) entry which is preliminary data.</text>
</comment>
<reference evidence="1 2" key="1">
    <citation type="journal article" date="2018" name="Sci. Rep.">
        <title>Genomic signatures of local adaptation to the degree of environmental predictability in rotifers.</title>
        <authorList>
            <person name="Franch-Gras L."/>
            <person name="Hahn C."/>
            <person name="Garcia-Roger E.M."/>
            <person name="Carmona M.J."/>
            <person name="Serra M."/>
            <person name="Gomez A."/>
        </authorList>
    </citation>
    <scope>NUCLEOTIDE SEQUENCE [LARGE SCALE GENOMIC DNA]</scope>
    <source>
        <strain evidence="1">HYR1</strain>
    </source>
</reference>
<name>A0A3M7QJQ9_BRAPC</name>
<organism evidence="1 2">
    <name type="scientific">Brachionus plicatilis</name>
    <name type="common">Marine rotifer</name>
    <name type="synonym">Brachionus muelleri</name>
    <dbReference type="NCBI Taxonomy" id="10195"/>
    <lineage>
        <taxon>Eukaryota</taxon>
        <taxon>Metazoa</taxon>
        <taxon>Spiralia</taxon>
        <taxon>Gnathifera</taxon>
        <taxon>Rotifera</taxon>
        <taxon>Eurotatoria</taxon>
        <taxon>Monogononta</taxon>
        <taxon>Pseudotrocha</taxon>
        <taxon>Ploima</taxon>
        <taxon>Brachionidae</taxon>
        <taxon>Brachionus</taxon>
    </lineage>
</organism>
<protein>
    <submittedName>
        <fullName evidence="1">Uncharacterized protein</fullName>
    </submittedName>
</protein>
<gene>
    <name evidence="1" type="ORF">BpHYR1_012506</name>
</gene>
<proteinExistence type="predicted"/>
<sequence>MKTKLFSDRFYSYPTSPESSVDFKKGQRSRVEDSRIIIYANLDCLDYKLIDNQGPIDSIKFIITQIKLSWTRIEIFFLYDQLNGLLYFFFVPMEQNVEIIQKSNYPNEVIRQQIRICDLNKKIENYINFYLNMQYKIQFGFAVKIHNLDGILKFRIKKIRSNNANLDTLTLEGPQPKVGLKNPLGTYGIKKFGLSSILEESIKDFNQLNFDHLILIMDFKLPILKQKNQLRGISNKSYDVKAHIKL</sequence>
<keyword evidence="2" id="KW-1185">Reference proteome</keyword>
<evidence type="ECO:0000313" key="2">
    <source>
        <dbReference type="Proteomes" id="UP000276133"/>
    </source>
</evidence>
<evidence type="ECO:0000313" key="1">
    <source>
        <dbReference type="EMBL" id="RNA11687.1"/>
    </source>
</evidence>